<feature type="region of interest" description="Disordered" evidence="11">
    <location>
        <begin position="764"/>
        <end position="825"/>
    </location>
</feature>
<comment type="function">
    <text evidence="8">Involved in the transmission of sensory signals from the chemoreceptors to the flagellar motors. CheA is autophosphorylated; it can transfer its phosphate group to either CheB or CheY.</text>
</comment>
<organism evidence="15 16">
    <name type="scientific">Seongchinamella unica</name>
    <dbReference type="NCBI Taxonomy" id="2547392"/>
    <lineage>
        <taxon>Bacteria</taxon>
        <taxon>Pseudomonadati</taxon>
        <taxon>Pseudomonadota</taxon>
        <taxon>Gammaproteobacteria</taxon>
        <taxon>Cellvibrionales</taxon>
        <taxon>Halieaceae</taxon>
        <taxon>Seongchinamella</taxon>
    </lineage>
</organism>
<feature type="compositionally biased region" description="Basic residues" evidence="11">
    <location>
        <begin position="13"/>
        <end position="24"/>
    </location>
</feature>
<dbReference type="Pfam" id="PF00072">
    <property type="entry name" value="Response_reg"/>
    <property type="match status" value="1"/>
</dbReference>
<evidence type="ECO:0000256" key="4">
    <source>
        <dbReference type="ARBA" id="ARBA00022553"/>
    </source>
</evidence>
<evidence type="ECO:0000256" key="1">
    <source>
        <dbReference type="ARBA" id="ARBA00000085"/>
    </source>
</evidence>
<dbReference type="InterPro" id="IPR008207">
    <property type="entry name" value="Sig_transdc_His_kin_Hpt_dom"/>
</dbReference>
<dbReference type="Pfam" id="PF01627">
    <property type="entry name" value="Hpt"/>
    <property type="match status" value="1"/>
</dbReference>
<dbReference type="FunFam" id="3.30.565.10:FF:000016">
    <property type="entry name" value="Chemotaxis protein CheA, putative"/>
    <property type="match status" value="1"/>
</dbReference>
<evidence type="ECO:0000256" key="3">
    <source>
        <dbReference type="ARBA" id="ARBA00021495"/>
    </source>
</evidence>
<dbReference type="GO" id="GO:0006935">
    <property type="term" value="P:chemotaxis"/>
    <property type="evidence" value="ECO:0007669"/>
    <property type="project" value="InterPro"/>
</dbReference>
<evidence type="ECO:0000256" key="6">
    <source>
        <dbReference type="ARBA" id="ARBA00022777"/>
    </source>
</evidence>
<keyword evidence="6 15" id="KW-0418">Kinase</keyword>
<dbReference type="InterPro" id="IPR011006">
    <property type="entry name" value="CheY-like_superfamily"/>
</dbReference>
<evidence type="ECO:0000259" key="14">
    <source>
        <dbReference type="PROSITE" id="PS50894"/>
    </source>
</evidence>
<evidence type="ECO:0000259" key="13">
    <source>
        <dbReference type="PROSITE" id="PS50110"/>
    </source>
</evidence>
<dbReference type="InterPro" id="IPR051315">
    <property type="entry name" value="Bact_Chemotaxis_CheA"/>
</dbReference>
<dbReference type="Pfam" id="PF02518">
    <property type="entry name" value="HATPase_c"/>
    <property type="match status" value="1"/>
</dbReference>
<dbReference type="SUPFAM" id="SSF52172">
    <property type="entry name" value="CheY-like"/>
    <property type="match status" value="1"/>
</dbReference>
<evidence type="ECO:0000313" key="16">
    <source>
        <dbReference type="Proteomes" id="UP000295554"/>
    </source>
</evidence>
<feature type="region of interest" description="Disordered" evidence="11">
    <location>
        <begin position="13"/>
        <end position="43"/>
    </location>
</feature>
<dbReference type="InterPro" id="IPR005467">
    <property type="entry name" value="His_kinase_dom"/>
</dbReference>
<evidence type="ECO:0000256" key="2">
    <source>
        <dbReference type="ARBA" id="ARBA00012438"/>
    </source>
</evidence>
<dbReference type="SUPFAM" id="SSF47226">
    <property type="entry name" value="Histidine-containing phosphotransfer domain, HPT domain"/>
    <property type="match status" value="1"/>
</dbReference>
<dbReference type="Gene3D" id="3.40.50.2300">
    <property type="match status" value="1"/>
</dbReference>
<accession>A0A4R5LUD3</accession>
<evidence type="ECO:0000256" key="11">
    <source>
        <dbReference type="SAM" id="MobiDB-lite"/>
    </source>
</evidence>
<dbReference type="SMART" id="SM00448">
    <property type="entry name" value="REC"/>
    <property type="match status" value="1"/>
</dbReference>
<dbReference type="CDD" id="cd17546">
    <property type="entry name" value="REC_hyHK_CKI1_RcsC-like"/>
    <property type="match status" value="1"/>
</dbReference>
<keyword evidence="4 10" id="KW-0597">Phosphoprotein</keyword>
<dbReference type="SUPFAM" id="SSF55874">
    <property type="entry name" value="ATPase domain of HSP90 chaperone/DNA topoisomerase II/histidine kinase"/>
    <property type="match status" value="1"/>
</dbReference>
<dbReference type="PROSITE" id="PS50894">
    <property type="entry name" value="HPT"/>
    <property type="match status" value="1"/>
</dbReference>
<name>A0A4R5LUD3_9GAMM</name>
<dbReference type="SUPFAM" id="SSF50341">
    <property type="entry name" value="CheW-like"/>
    <property type="match status" value="1"/>
</dbReference>
<dbReference type="InterPro" id="IPR002545">
    <property type="entry name" value="CheW-lke_dom"/>
</dbReference>
<evidence type="ECO:0000256" key="10">
    <source>
        <dbReference type="PROSITE-ProRule" id="PRU00169"/>
    </source>
</evidence>
<dbReference type="InterPro" id="IPR003594">
    <property type="entry name" value="HATPase_dom"/>
</dbReference>
<dbReference type="InterPro" id="IPR036641">
    <property type="entry name" value="HPT_dom_sf"/>
</dbReference>
<evidence type="ECO:0000256" key="9">
    <source>
        <dbReference type="PROSITE-ProRule" id="PRU00110"/>
    </source>
</evidence>
<feature type="modified residue" description="4-aspartylphosphate" evidence="10">
    <location>
        <position position="1360"/>
    </location>
</feature>
<dbReference type="OrthoDB" id="9803176at2"/>
<evidence type="ECO:0000256" key="7">
    <source>
        <dbReference type="ARBA" id="ARBA00023012"/>
    </source>
</evidence>
<evidence type="ECO:0000256" key="5">
    <source>
        <dbReference type="ARBA" id="ARBA00022679"/>
    </source>
</evidence>
<protein>
    <recommendedName>
        <fullName evidence="3">Chemotaxis protein CheA</fullName>
        <ecNumber evidence="2">2.7.13.3</ecNumber>
    </recommendedName>
</protein>
<dbReference type="PROSITE" id="PS50109">
    <property type="entry name" value="HIS_KIN"/>
    <property type="match status" value="1"/>
</dbReference>
<comment type="catalytic activity">
    <reaction evidence="1">
        <text>ATP + protein L-histidine = ADP + protein N-phospho-L-histidine.</text>
        <dbReference type="EC" id="2.7.13.3"/>
    </reaction>
</comment>
<dbReference type="EC" id="2.7.13.3" evidence="2"/>
<keyword evidence="5" id="KW-0808">Transferase</keyword>
<dbReference type="InterPro" id="IPR004358">
    <property type="entry name" value="Sig_transdc_His_kin-like_C"/>
</dbReference>
<evidence type="ECO:0000313" key="15">
    <source>
        <dbReference type="EMBL" id="TDG15026.1"/>
    </source>
</evidence>
<gene>
    <name evidence="15" type="ORF">E2F43_01940</name>
</gene>
<feature type="modified residue" description="Phosphohistidine" evidence="9">
    <location>
        <position position="696"/>
    </location>
</feature>
<dbReference type="Gene3D" id="3.30.565.10">
    <property type="entry name" value="Histidine kinase-like ATPase, C-terminal domain"/>
    <property type="match status" value="1"/>
</dbReference>
<dbReference type="PANTHER" id="PTHR43395">
    <property type="entry name" value="SENSOR HISTIDINE KINASE CHEA"/>
    <property type="match status" value="1"/>
</dbReference>
<feature type="compositionally biased region" description="Basic and acidic residues" evidence="11">
    <location>
        <begin position="807"/>
        <end position="825"/>
    </location>
</feature>
<dbReference type="Proteomes" id="UP000295554">
    <property type="component" value="Unassembled WGS sequence"/>
</dbReference>
<dbReference type="Gene3D" id="1.20.120.160">
    <property type="entry name" value="HPT domain"/>
    <property type="match status" value="1"/>
</dbReference>
<dbReference type="InterPro" id="IPR036061">
    <property type="entry name" value="CheW-like_dom_sf"/>
</dbReference>
<evidence type="ECO:0000259" key="12">
    <source>
        <dbReference type="PROSITE" id="PS50109"/>
    </source>
</evidence>
<dbReference type="EMBL" id="SMSE01000001">
    <property type="protein sequence ID" value="TDG15026.1"/>
    <property type="molecule type" value="Genomic_DNA"/>
</dbReference>
<dbReference type="InterPro" id="IPR036890">
    <property type="entry name" value="HATPase_C_sf"/>
</dbReference>
<feature type="domain" description="Histidine kinase" evidence="12">
    <location>
        <begin position="919"/>
        <end position="1152"/>
    </location>
</feature>
<dbReference type="Pfam" id="PF01584">
    <property type="entry name" value="CheW"/>
    <property type="match status" value="1"/>
</dbReference>
<evidence type="ECO:0000256" key="8">
    <source>
        <dbReference type="ARBA" id="ARBA00035100"/>
    </source>
</evidence>
<feature type="domain" description="HPt" evidence="14">
    <location>
        <begin position="649"/>
        <end position="756"/>
    </location>
</feature>
<dbReference type="SMART" id="SM00260">
    <property type="entry name" value="CheW"/>
    <property type="match status" value="1"/>
</dbReference>
<dbReference type="SMART" id="SM00387">
    <property type="entry name" value="HATPase_c"/>
    <property type="match status" value="1"/>
</dbReference>
<sequence>MYTVVLLTHQSPKRWGNKPRKKSQWRTNVQSDKDNSARSTEPMLDTIESFKESTLEWLMELDRDEPEESLFVVEGKLSADFSLSAYEAEVAARPMVRGRAGADDLDTYIGEEIVLSEAGGNDIYNGGGETTQLQEAEEDAFEGLMAIEFSRVSNEEAEGLATNVVDGSDILGLEDDDDIGDSYLVVKRVKKVAPQQVQPGPAIAEPLAAGPAEVEPIAIEPAAVQPLEEVYLEAESAEYGEEIPAQADTPLHEVDIPGEICVEAASVDADASWAENDNAEIDTPPADVNEYVNSVQLPQDDEAFDDFLIAGNTLAVGEEDFDGLSLETSIDQFTADADVESDLDLHEDFASMEGFGENLMSVITPRLADFMDEVNAALAARMSAMGRPADSVIADVSVATDEQTASLAVKQGYEPVSRVCAEVPEALAGLEQRQVDAVLLRLVDVANGANCNRLFQEEPASAPMTEEPGLTVVESSVLGDDLLDEAFAGGTSSPDWSPDSAEIDAIFDDLDGGDRDLEFDAPAPEVEGFVGFASEEAPVAPASIENDTLEVFEESIFESELEPVNETIEAASGEDIDQLFSELGMDSENSGEICGVEVEEFTGADGASASDEARVTETPDAPVAVAVVDEDLSWCIPEGINFSHSSPGGGEIFAEFLDAFIEEGSSELEKLEDAISAWEADIGSEASYAQVARILHTVKGIAKGVGLHYYGTLVHNFETLLEALPRPVAEGAGDYFRIVNAWLDAAVRGMEFVQEQRRDILSEFPHRGASPADVAEPVVDATTDHSVTENSEQSTEQVIPATAASDQADRDRKRKQEDKKLADEGARALAAQQSVRITSEKLDLLLNLTNQAQQLGVRTAQSTNRNKRASAELQGRLSSVRAHIADIADRALFNVNARSSNHSAELDALEMDQYSELQEAANILREGVEDLADLIELASRHNAQAEALLKQQATVISSIGSSIRAARVVPVSRLMPGLRRLVRTVSNDLGKDVAFRVANEVGTLDRDDYARCQTILEHMVRNALDHGIESTEERKASGKPSVGQVTLDVRMSGSDSIIVLSDDGRGIDPEAMRESAVRKGLDVDADALSDEEALNLIFHKGFSTAAQLSQISGRGVGMDIVRSELQEMGGDVRIESEVGKGTSFHVRIPTNVTVNGALLVTSGENSYAIPLGGLVCVDEVPVDDFFAAVERGETMRLQGMECEPAYLGTLCNSGSLPDRSSWRSTLPVIVAGSESRYMAIAIDDVEEALELVIRSLGAQFASVPGVAGAATTADGEAVVALDLNVLVSCYGDGQGIAVPEDQPEEDKFVALVVDDSRTQRMVATSQLETVGIETATAENGAVAIDWLNTTEQLPDVILLDVEMPVKDGIQTLREIRNSARYSHIPVIMITSRTGVKHRTLAEEAGCNGYMGKPFNFRMLIGQINELTGQRLELG</sequence>
<dbReference type="GO" id="GO:0000155">
    <property type="term" value="F:phosphorelay sensor kinase activity"/>
    <property type="evidence" value="ECO:0007669"/>
    <property type="project" value="UniProtKB-ARBA"/>
</dbReference>
<dbReference type="Gene3D" id="2.30.30.40">
    <property type="entry name" value="SH3 Domains"/>
    <property type="match status" value="1"/>
</dbReference>
<feature type="compositionally biased region" description="Polar residues" evidence="11">
    <location>
        <begin position="788"/>
        <end position="797"/>
    </location>
</feature>
<proteinExistence type="predicted"/>
<dbReference type="InterPro" id="IPR001789">
    <property type="entry name" value="Sig_transdc_resp-reg_receiver"/>
</dbReference>
<dbReference type="PROSITE" id="PS50110">
    <property type="entry name" value="RESPONSE_REGULATORY"/>
    <property type="match status" value="1"/>
</dbReference>
<reference evidence="15 16" key="1">
    <citation type="submission" date="2019-03" db="EMBL/GenBank/DDBJ databases">
        <title>Seongchinamella monodicae gen. nov., sp. nov., a novel member of the Gammaproteobacteria isolated from a tidal mudflat of beach.</title>
        <authorList>
            <person name="Yang H.G."/>
            <person name="Kang J.W."/>
            <person name="Lee S.D."/>
        </authorList>
    </citation>
    <scope>NUCLEOTIDE SEQUENCE [LARGE SCALE GENOMIC DNA]</scope>
    <source>
        <strain evidence="15 16">GH4-78</strain>
    </source>
</reference>
<dbReference type="PRINTS" id="PR00344">
    <property type="entry name" value="BCTRLSENSOR"/>
</dbReference>
<comment type="caution">
    <text evidence="15">The sequence shown here is derived from an EMBL/GenBank/DDBJ whole genome shotgun (WGS) entry which is preliminary data.</text>
</comment>
<keyword evidence="16" id="KW-1185">Reference proteome</keyword>
<keyword evidence="7" id="KW-0902">Two-component regulatory system</keyword>
<dbReference type="PANTHER" id="PTHR43395:SF8">
    <property type="entry name" value="HISTIDINE KINASE"/>
    <property type="match status" value="1"/>
</dbReference>
<feature type="domain" description="Response regulatory" evidence="13">
    <location>
        <begin position="1309"/>
        <end position="1427"/>
    </location>
</feature>
<dbReference type="CDD" id="cd00088">
    <property type="entry name" value="HPT"/>
    <property type="match status" value="1"/>
</dbReference>